<dbReference type="InterPro" id="IPR038158">
    <property type="entry name" value="H-NOX_domain_sf"/>
</dbReference>
<proteinExistence type="predicted"/>
<accession>A0A2U1B3G7</accession>
<dbReference type="GO" id="GO:0020037">
    <property type="term" value="F:heme binding"/>
    <property type="evidence" value="ECO:0007669"/>
    <property type="project" value="InterPro"/>
</dbReference>
<dbReference type="OrthoDB" id="7266652at2"/>
<dbReference type="RefSeq" id="WP_116542171.1">
    <property type="nucleotide sequence ID" value="NZ_QEKI01000002.1"/>
</dbReference>
<dbReference type="Gene3D" id="3.90.1520.10">
    <property type="entry name" value="H-NOX domain"/>
    <property type="match status" value="1"/>
</dbReference>
<dbReference type="Pfam" id="PF07700">
    <property type="entry name" value="HNOB"/>
    <property type="match status" value="1"/>
</dbReference>
<dbReference type="EMBL" id="QEKI01000002">
    <property type="protein sequence ID" value="PVY43141.1"/>
    <property type="molecule type" value="Genomic_DNA"/>
</dbReference>
<name>A0A2U1B3G7_9BACT</name>
<evidence type="ECO:0000313" key="2">
    <source>
        <dbReference type="EMBL" id="PVY43141.1"/>
    </source>
</evidence>
<dbReference type="PANTHER" id="PTHR45655">
    <property type="entry name" value="GUANYLATE CYCLASE SOLUBLE SUBUNIT BETA-2"/>
    <property type="match status" value="1"/>
</dbReference>
<dbReference type="SUPFAM" id="SSF111126">
    <property type="entry name" value="Ligand-binding domain in the NO signalling and Golgi transport"/>
    <property type="match status" value="1"/>
</dbReference>
<keyword evidence="3" id="KW-1185">Reference proteome</keyword>
<comment type="caution">
    <text evidence="2">The sequence shown here is derived from an EMBL/GenBank/DDBJ whole genome shotgun (WGS) entry which is preliminary data.</text>
</comment>
<feature type="domain" description="Heme NO-binding" evidence="1">
    <location>
        <begin position="13"/>
        <end position="170"/>
    </location>
</feature>
<dbReference type="InterPro" id="IPR011644">
    <property type="entry name" value="Heme_NO-bd"/>
</dbReference>
<dbReference type="InterPro" id="IPR024096">
    <property type="entry name" value="NO_sig/Golgi_transp_ligand-bd"/>
</dbReference>
<dbReference type="PANTHER" id="PTHR45655:SF13">
    <property type="entry name" value="SOLUBLE GUANYLATE CYCLASE GCY-32-RELATED"/>
    <property type="match status" value="1"/>
</dbReference>
<dbReference type="AlphaFoldDB" id="A0A2U1B3G7"/>
<evidence type="ECO:0000313" key="3">
    <source>
        <dbReference type="Proteomes" id="UP000245466"/>
    </source>
</evidence>
<gene>
    <name evidence="2" type="ORF">C8E01_102318</name>
</gene>
<dbReference type="Proteomes" id="UP000245466">
    <property type="component" value="Unassembled WGS sequence"/>
</dbReference>
<evidence type="ECO:0000259" key="1">
    <source>
        <dbReference type="Pfam" id="PF07700"/>
    </source>
</evidence>
<reference evidence="2 3" key="1">
    <citation type="submission" date="2018-04" db="EMBL/GenBank/DDBJ databases">
        <title>Genomic Encyclopedia of Type Strains, Phase IV (KMG-IV): sequencing the most valuable type-strain genomes for metagenomic binning, comparative biology and taxonomic classification.</title>
        <authorList>
            <person name="Goeker M."/>
        </authorList>
    </citation>
    <scope>NUCLEOTIDE SEQUENCE [LARGE SCALE GENOMIC DNA]</scope>
    <source>
        <strain evidence="2 3">DSM 100231</strain>
    </source>
</reference>
<organism evidence="2 3">
    <name type="scientific">Pontibacter virosus</name>
    <dbReference type="NCBI Taxonomy" id="1765052"/>
    <lineage>
        <taxon>Bacteria</taxon>
        <taxon>Pseudomonadati</taxon>
        <taxon>Bacteroidota</taxon>
        <taxon>Cytophagia</taxon>
        <taxon>Cytophagales</taxon>
        <taxon>Hymenobacteraceae</taxon>
        <taxon>Pontibacter</taxon>
    </lineage>
</organism>
<sequence>MKNEADAFHLMHGSMFVMLQHYVESAYDHGTWVKLLEGAGVEHTSFQMQEMYPTHEIFAIVGRLGESTGQSIFNLMEQFGKFMVPDLMRMYSRYVRPEWRTYEMLIHTEDKMHAAVRREDSRTSPPKLIITKKGANQLVIEYKSKRRMAGVAVGIIKGISRYFNESDKVEVMLLSPADAERVQIKVDFLS</sequence>
<protein>
    <submittedName>
        <fullName evidence="2">Heme-NO-binding protein</fullName>
    </submittedName>
</protein>